<dbReference type="AlphaFoldDB" id="A0A2N8RZ52"/>
<name>A0A2N8RZ52_STUST</name>
<gene>
    <name evidence="1" type="ORF">CXK92_13495</name>
</gene>
<protein>
    <submittedName>
        <fullName evidence="1">Uncharacterized protein</fullName>
    </submittedName>
</protein>
<dbReference type="Proteomes" id="UP000235925">
    <property type="component" value="Unassembled WGS sequence"/>
</dbReference>
<comment type="caution">
    <text evidence="1">The sequence shown here is derived from an EMBL/GenBank/DDBJ whole genome shotgun (WGS) entry which is preliminary data.</text>
</comment>
<sequence length="61" mass="6178">MSVGGDQNEPDAGSASRWRCGAGDELLRSSAADSSHCGVALIDVGMYVVALTRLVAAQIAA</sequence>
<organism evidence="1 2">
    <name type="scientific">Stutzerimonas stutzeri</name>
    <name type="common">Pseudomonas stutzeri</name>
    <dbReference type="NCBI Taxonomy" id="316"/>
    <lineage>
        <taxon>Bacteria</taxon>
        <taxon>Pseudomonadati</taxon>
        <taxon>Pseudomonadota</taxon>
        <taxon>Gammaproteobacteria</taxon>
        <taxon>Pseudomonadales</taxon>
        <taxon>Pseudomonadaceae</taxon>
        <taxon>Stutzerimonas</taxon>
    </lineage>
</organism>
<dbReference type="EMBL" id="POUN01000004">
    <property type="protein sequence ID" value="PNF79657.1"/>
    <property type="molecule type" value="Genomic_DNA"/>
</dbReference>
<evidence type="ECO:0000313" key="1">
    <source>
        <dbReference type="EMBL" id="PNF79657.1"/>
    </source>
</evidence>
<proteinExistence type="predicted"/>
<reference evidence="1 2" key="1">
    <citation type="submission" date="2018-01" db="EMBL/GenBank/DDBJ databases">
        <title>Denitrification phenotypes of diverse strains of Pseudomonas stutzeri.</title>
        <authorList>
            <person name="Milligan D.A."/>
            <person name="Bergaust L."/>
            <person name="Bakken L.R."/>
            <person name="Frostegard A."/>
        </authorList>
    </citation>
    <scope>NUCLEOTIDE SEQUENCE [LARGE SCALE GENOMIC DNA]</scope>
    <source>
        <strain evidence="1 2">KC</strain>
    </source>
</reference>
<evidence type="ECO:0000313" key="2">
    <source>
        <dbReference type="Proteomes" id="UP000235925"/>
    </source>
</evidence>
<accession>A0A2N8RZ52</accession>